<proteinExistence type="predicted"/>
<reference evidence="5 6" key="1">
    <citation type="journal article" date="2016" name="G3 (Bethesda)">
        <title>First Draft Assembly and Annotation of the Genome of a California Endemic Oak Quercus lobata Nee (Fagaceae).</title>
        <authorList>
            <person name="Sork V.L."/>
            <person name="Fitz-Gibbon S.T."/>
            <person name="Puiu D."/>
            <person name="Crepeau M."/>
            <person name="Gugger P.F."/>
            <person name="Sherman R."/>
            <person name="Stevens K."/>
            <person name="Langley C.H."/>
            <person name="Pellegrini M."/>
            <person name="Salzberg S.L."/>
        </authorList>
    </citation>
    <scope>NUCLEOTIDE SEQUENCE [LARGE SCALE GENOMIC DNA]</scope>
    <source>
        <strain evidence="5 6">cv. SW786</strain>
    </source>
</reference>
<dbReference type="Gramene" id="QL05p079796:mrna">
    <property type="protein sequence ID" value="QL05p079796:mrna"/>
    <property type="gene ID" value="QL05p079796"/>
</dbReference>
<dbReference type="EMBL" id="LRBV02000005">
    <property type="status" value="NOT_ANNOTATED_CDS"/>
    <property type="molecule type" value="Genomic_DNA"/>
</dbReference>
<evidence type="ECO:0000313" key="5">
    <source>
        <dbReference type="EnsemblPlants" id="QL05p079796:mrna"/>
    </source>
</evidence>
<keyword evidence="1 3" id="KW-0732">Signal</keyword>
<keyword evidence="6" id="KW-1185">Reference proteome</keyword>
<evidence type="ECO:0000256" key="3">
    <source>
        <dbReference type="SAM" id="SignalP"/>
    </source>
</evidence>
<feature type="chain" id="PRO_5029632346" description="S-locus glycoprotein domain-containing protein" evidence="3">
    <location>
        <begin position="25"/>
        <end position="317"/>
    </location>
</feature>
<dbReference type="Pfam" id="PF00954">
    <property type="entry name" value="S_locus_glycop"/>
    <property type="match status" value="1"/>
</dbReference>
<evidence type="ECO:0000259" key="4">
    <source>
        <dbReference type="Pfam" id="PF00954"/>
    </source>
</evidence>
<dbReference type="InterPro" id="IPR000858">
    <property type="entry name" value="S_locus_glycoprot_dom"/>
</dbReference>
<dbReference type="AlphaFoldDB" id="A0A7N2LT64"/>
<feature type="signal peptide" evidence="3">
    <location>
        <begin position="1"/>
        <end position="24"/>
    </location>
</feature>
<name>A0A7N2LT64_QUELO</name>
<dbReference type="Proteomes" id="UP000594261">
    <property type="component" value="Chromosome 5"/>
</dbReference>
<evidence type="ECO:0000256" key="1">
    <source>
        <dbReference type="ARBA" id="ARBA00022729"/>
    </source>
</evidence>
<dbReference type="InParanoid" id="A0A7N2LT64"/>
<dbReference type="Gene3D" id="3.30.200.20">
    <property type="entry name" value="Phosphorylase Kinase, domain 1"/>
    <property type="match status" value="1"/>
</dbReference>
<evidence type="ECO:0000313" key="6">
    <source>
        <dbReference type="Proteomes" id="UP000594261"/>
    </source>
</evidence>
<accession>A0A7N2LT64</accession>
<dbReference type="EnsemblPlants" id="QL05p079796:mrna">
    <property type="protein sequence ID" value="QL05p079796:mrna"/>
    <property type="gene ID" value="QL05p079796"/>
</dbReference>
<reference evidence="5" key="2">
    <citation type="submission" date="2021-01" db="UniProtKB">
        <authorList>
            <consortium name="EnsemblPlants"/>
        </authorList>
    </citation>
    <scope>IDENTIFICATION</scope>
</reference>
<dbReference type="PANTHER" id="PTHR32444">
    <property type="entry name" value="BULB-TYPE LECTIN DOMAIN-CONTAINING PROTEIN"/>
    <property type="match status" value="1"/>
</dbReference>
<sequence>MGLLSKNNLLFILCCICLESGSAASAIDTITSSQSIKDPDYIISNGSSFKLGLFSPVNSTNCSLGICFCIQGTLSCNKTLQGQSYGRVSNILVIHSCPCIGSFLSGPWNGQLFFGIPSMLSRLLNGLSLIDDQEEGTISFMFSDGNYSLIHLSLNVQGNTKEIIWNYNKNNSKVVWKALQSEYDVYEEWNRGNWIGGCVRSTPLQCERVATGGEIAYAFNIGTGCLSWTGSLIDAQKFSSAGIDLNVCVAYSELARKKKEKGFLLFNKGKSQKTFPSDNKNEVEVQELPLFNFEKLASATNNFNLSNKLGQGGFGPV</sequence>
<dbReference type="GO" id="GO:0048544">
    <property type="term" value="P:recognition of pollen"/>
    <property type="evidence" value="ECO:0007669"/>
    <property type="project" value="InterPro"/>
</dbReference>
<evidence type="ECO:0000256" key="2">
    <source>
        <dbReference type="ARBA" id="ARBA00023157"/>
    </source>
</evidence>
<organism evidence="5 6">
    <name type="scientific">Quercus lobata</name>
    <name type="common">Valley oak</name>
    <dbReference type="NCBI Taxonomy" id="97700"/>
    <lineage>
        <taxon>Eukaryota</taxon>
        <taxon>Viridiplantae</taxon>
        <taxon>Streptophyta</taxon>
        <taxon>Embryophyta</taxon>
        <taxon>Tracheophyta</taxon>
        <taxon>Spermatophyta</taxon>
        <taxon>Magnoliopsida</taxon>
        <taxon>eudicotyledons</taxon>
        <taxon>Gunneridae</taxon>
        <taxon>Pentapetalae</taxon>
        <taxon>rosids</taxon>
        <taxon>fabids</taxon>
        <taxon>Fagales</taxon>
        <taxon>Fagaceae</taxon>
        <taxon>Quercus</taxon>
    </lineage>
</organism>
<keyword evidence="2" id="KW-1015">Disulfide bond</keyword>
<feature type="domain" description="S-locus glycoprotein" evidence="4">
    <location>
        <begin position="105"/>
        <end position="207"/>
    </location>
</feature>
<dbReference type="PANTHER" id="PTHR32444:SF198">
    <property type="entry name" value="BULB-TYPE LECTIN DOMAIN-CONTAINING PROTEIN"/>
    <property type="match status" value="1"/>
</dbReference>
<protein>
    <recommendedName>
        <fullName evidence="4">S-locus glycoprotein domain-containing protein</fullName>
    </recommendedName>
</protein>